<protein>
    <submittedName>
        <fullName evidence="3">Inducer of phenazine A</fullName>
    </submittedName>
</protein>
<evidence type="ECO:0000256" key="1">
    <source>
        <dbReference type="SAM" id="MobiDB-lite"/>
    </source>
</evidence>
<dbReference type="EMBL" id="CP109114">
    <property type="protein sequence ID" value="WSC11980.1"/>
    <property type="molecule type" value="Genomic_DNA"/>
</dbReference>
<organism evidence="2 4">
    <name type="scientific">Streptomyces brevispora</name>
    <dbReference type="NCBI Taxonomy" id="887462"/>
    <lineage>
        <taxon>Bacteria</taxon>
        <taxon>Bacillati</taxon>
        <taxon>Actinomycetota</taxon>
        <taxon>Actinomycetes</taxon>
        <taxon>Kitasatosporales</taxon>
        <taxon>Streptomycetaceae</taxon>
        <taxon>Streptomyces</taxon>
    </lineage>
</organism>
<dbReference type="AlphaFoldDB" id="A0A561V6H7"/>
<accession>A0A561V6H7</accession>
<gene>
    <name evidence="2" type="ORF">FHX80_115698</name>
    <name evidence="3" type="ORF">OIE64_03365</name>
</gene>
<proteinExistence type="predicted"/>
<evidence type="ECO:0000313" key="3">
    <source>
        <dbReference type="EMBL" id="WSC11980.1"/>
    </source>
</evidence>
<evidence type="ECO:0000313" key="2">
    <source>
        <dbReference type="EMBL" id="TWG07193.1"/>
    </source>
</evidence>
<sequence>MVRQTELLTPQLSDYHDFLDRGEMRYLPYLMYFNRPNFRSAAINTDRCGFRVSHGPDGPGSVGGDRLGGPVRLLVGGSVSLGYGATDDRATIASRLWSQHAPSKPWFTFGAPYLNSTQELLLFMLHRHLLPPIDEIVIISGFNTLVMGQLTGMDVGGQEPFFFCNEYFEKMQELRARYAKPARTKQWRTGPRPSSQKVTPSAARPTTAGMIRSAVDVTLRNLDSWLVMAAATGARVSFALQPLATWLRETPAPQEKLLFDEFDKLSDYGTWEERYGDVGSIATGAAYAEALGEACARKGVPFVDTLSRLAAVAKPSDWLFVDRGHYTDEGNDVVAQVLAESLELT</sequence>
<name>A0A561V6H7_9ACTN</name>
<evidence type="ECO:0000313" key="5">
    <source>
        <dbReference type="Proteomes" id="UP001330827"/>
    </source>
</evidence>
<dbReference type="OrthoDB" id="6950575at2"/>
<dbReference type="SUPFAM" id="SSF52266">
    <property type="entry name" value="SGNH hydrolase"/>
    <property type="match status" value="1"/>
</dbReference>
<dbReference type="InterPro" id="IPR036514">
    <property type="entry name" value="SGNH_hydro_sf"/>
</dbReference>
<feature type="region of interest" description="Disordered" evidence="1">
    <location>
        <begin position="182"/>
        <end position="205"/>
    </location>
</feature>
<dbReference type="EMBL" id="VIWW01000001">
    <property type="protein sequence ID" value="TWG07193.1"/>
    <property type="molecule type" value="Genomic_DNA"/>
</dbReference>
<keyword evidence="5" id="KW-1185">Reference proteome</keyword>
<reference evidence="2 4" key="1">
    <citation type="submission" date="2019-06" db="EMBL/GenBank/DDBJ databases">
        <title>Sequencing the genomes of 1000 actinobacteria strains.</title>
        <authorList>
            <person name="Klenk H.-P."/>
        </authorList>
    </citation>
    <scope>NUCLEOTIDE SEQUENCE [LARGE SCALE GENOMIC DNA]</scope>
    <source>
        <strain evidence="2 4">DSM 42059</strain>
    </source>
</reference>
<dbReference type="RefSeq" id="WP_145766828.1">
    <property type="nucleotide sequence ID" value="NZ_CP109114.1"/>
</dbReference>
<reference evidence="3 5" key="2">
    <citation type="submission" date="2022-10" db="EMBL/GenBank/DDBJ databases">
        <title>The complete genomes of actinobacterial strains from the NBC collection.</title>
        <authorList>
            <person name="Joergensen T.S."/>
            <person name="Alvarez Arevalo M."/>
            <person name="Sterndorff E.B."/>
            <person name="Faurdal D."/>
            <person name="Vuksanovic O."/>
            <person name="Mourched A.-S."/>
            <person name="Charusanti P."/>
            <person name="Shaw S."/>
            <person name="Blin K."/>
            <person name="Weber T."/>
        </authorList>
    </citation>
    <scope>NUCLEOTIDE SEQUENCE [LARGE SCALE GENOMIC DNA]</scope>
    <source>
        <strain evidence="3 5">NBC 01769</strain>
    </source>
</reference>
<dbReference type="Proteomes" id="UP000318186">
    <property type="component" value="Unassembled WGS sequence"/>
</dbReference>
<dbReference type="Proteomes" id="UP001330827">
    <property type="component" value="Chromosome"/>
</dbReference>
<evidence type="ECO:0000313" key="4">
    <source>
        <dbReference type="Proteomes" id="UP000318186"/>
    </source>
</evidence>
<dbReference type="Gene3D" id="3.40.50.1110">
    <property type="entry name" value="SGNH hydrolase"/>
    <property type="match status" value="1"/>
</dbReference>